<dbReference type="GO" id="GO:0043115">
    <property type="term" value="F:precorrin-2 dehydrogenase activity"/>
    <property type="evidence" value="ECO:0007669"/>
    <property type="project" value="UniProtKB-EC"/>
</dbReference>
<comment type="pathway">
    <text evidence="1">Porphyrin-containing compound metabolism; siroheme biosynthesis; sirohydrochlorin from precorrin-2: step 1/1.</text>
</comment>
<dbReference type="InterPro" id="IPR028161">
    <property type="entry name" value="Met8-like"/>
</dbReference>
<name>A0A6B8RHH8_9BACL</name>
<dbReference type="RefSeq" id="WP_155700387.1">
    <property type="nucleotide sequence ID" value="NZ_CP034235.1"/>
</dbReference>
<dbReference type="InterPro" id="IPR028281">
    <property type="entry name" value="Sirohaem_synthase_central"/>
</dbReference>
<keyword evidence="5" id="KW-0627">Porphyrin biosynthesis</keyword>
<evidence type="ECO:0000313" key="9">
    <source>
        <dbReference type="Proteomes" id="UP000426246"/>
    </source>
</evidence>
<accession>A0A6B8RHH8</accession>
<dbReference type="GO" id="GO:0019354">
    <property type="term" value="P:siroheme biosynthetic process"/>
    <property type="evidence" value="ECO:0007669"/>
    <property type="project" value="UniProtKB-UniPathway"/>
</dbReference>
<evidence type="ECO:0000256" key="4">
    <source>
        <dbReference type="ARBA" id="ARBA00023027"/>
    </source>
</evidence>
<dbReference type="PANTHER" id="PTHR35330:SF1">
    <property type="entry name" value="SIROHEME BIOSYNTHESIS PROTEIN MET8"/>
    <property type="match status" value="1"/>
</dbReference>
<dbReference type="SUPFAM" id="SSF75615">
    <property type="entry name" value="Siroheme synthase middle domains-like"/>
    <property type="match status" value="1"/>
</dbReference>
<gene>
    <name evidence="8" type="ORF">EHS13_10960</name>
</gene>
<dbReference type="OrthoDB" id="9773765at2"/>
<dbReference type="InterPro" id="IPR036291">
    <property type="entry name" value="NAD(P)-bd_dom_sf"/>
</dbReference>
<evidence type="ECO:0000256" key="3">
    <source>
        <dbReference type="ARBA" id="ARBA00023002"/>
    </source>
</evidence>
<feature type="domain" description="Siroheme synthase central" evidence="7">
    <location>
        <begin position="124"/>
        <end position="150"/>
    </location>
</feature>
<dbReference type="GO" id="GO:0004325">
    <property type="term" value="F:ferrochelatase activity"/>
    <property type="evidence" value="ECO:0007669"/>
    <property type="project" value="InterPro"/>
</dbReference>
<dbReference type="KEGG" id="ppsc:EHS13_10960"/>
<evidence type="ECO:0000256" key="2">
    <source>
        <dbReference type="ARBA" id="ARBA00012400"/>
    </source>
</evidence>
<dbReference type="Gene3D" id="1.10.8.610">
    <property type="entry name" value="SirC, precorrin-2 dehydrogenase, C-terminal helical domain-like"/>
    <property type="match status" value="1"/>
</dbReference>
<dbReference type="InterPro" id="IPR006367">
    <property type="entry name" value="Sirohaem_synthase_N"/>
</dbReference>
<dbReference type="AlphaFoldDB" id="A0A6B8RHH8"/>
<evidence type="ECO:0000256" key="5">
    <source>
        <dbReference type="ARBA" id="ARBA00023244"/>
    </source>
</evidence>
<evidence type="ECO:0000313" key="8">
    <source>
        <dbReference type="EMBL" id="QGQ95367.1"/>
    </source>
</evidence>
<proteinExistence type="predicted"/>
<keyword evidence="9" id="KW-1185">Reference proteome</keyword>
<keyword evidence="3" id="KW-0560">Oxidoreductase</keyword>
<dbReference type="SUPFAM" id="SSF51735">
    <property type="entry name" value="NAD(P)-binding Rossmann-fold domains"/>
    <property type="match status" value="1"/>
</dbReference>
<dbReference type="PANTHER" id="PTHR35330">
    <property type="entry name" value="SIROHEME BIOSYNTHESIS PROTEIN MET8"/>
    <property type="match status" value="1"/>
</dbReference>
<dbReference type="EC" id="1.3.1.76" evidence="2"/>
<dbReference type="Pfam" id="PF14824">
    <property type="entry name" value="Sirohm_synth_M"/>
    <property type="match status" value="1"/>
</dbReference>
<dbReference type="Proteomes" id="UP000426246">
    <property type="component" value="Chromosome"/>
</dbReference>
<protein>
    <recommendedName>
        <fullName evidence="2">precorrin-2 dehydrogenase</fullName>
        <ecNumber evidence="2">1.3.1.76</ecNumber>
    </recommendedName>
</protein>
<evidence type="ECO:0000256" key="6">
    <source>
        <dbReference type="ARBA" id="ARBA00047561"/>
    </source>
</evidence>
<dbReference type="EMBL" id="CP034235">
    <property type="protein sequence ID" value="QGQ95367.1"/>
    <property type="molecule type" value="Genomic_DNA"/>
</dbReference>
<evidence type="ECO:0000256" key="1">
    <source>
        <dbReference type="ARBA" id="ARBA00005010"/>
    </source>
</evidence>
<dbReference type="Gene3D" id="3.40.50.720">
    <property type="entry name" value="NAD(P)-binding Rossmann-like Domain"/>
    <property type="match status" value="1"/>
</dbReference>
<dbReference type="Pfam" id="PF13241">
    <property type="entry name" value="NAD_binding_7"/>
    <property type="match status" value="1"/>
</dbReference>
<comment type="catalytic activity">
    <reaction evidence="6">
        <text>precorrin-2 + NAD(+) = sirohydrochlorin + NADH + 2 H(+)</text>
        <dbReference type="Rhea" id="RHEA:15613"/>
        <dbReference type="ChEBI" id="CHEBI:15378"/>
        <dbReference type="ChEBI" id="CHEBI:57540"/>
        <dbReference type="ChEBI" id="CHEBI:57945"/>
        <dbReference type="ChEBI" id="CHEBI:58351"/>
        <dbReference type="ChEBI" id="CHEBI:58827"/>
        <dbReference type="EC" id="1.3.1.76"/>
    </reaction>
</comment>
<organism evidence="8 9">
    <name type="scientific">Paenibacillus psychroresistens</name>
    <dbReference type="NCBI Taxonomy" id="1778678"/>
    <lineage>
        <taxon>Bacteria</taxon>
        <taxon>Bacillati</taxon>
        <taxon>Bacillota</taxon>
        <taxon>Bacilli</taxon>
        <taxon>Bacillales</taxon>
        <taxon>Paenibacillaceae</taxon>
        <taxon>Paenibacillus</taxon>
    </lineage>
</organism>
<evidence type="ECO:0000259" key="7">
    <source>
        <dbReference type="Pfam" id="PF14824"/>
    </source>
</evidence>
<keyword evidence="4" id="KW-0520">NAD</keyword>
<sequence length="215" mass="23749">MSTDNSTYYPILLNLNGKSCVVVGGGRVAERKIAALLEAKAKVTVISPEVTPIISEWLAMGKLEGIMEGYDSQYSSDAYLVIAATDSTEVNECVYIDSAARGQLINRVDCPEQSNFIVPAVVRRGKLSIAVSTDGASPLLAVEIRQKLEQEYGEEYELYLDFLGELRLLVQDQVLEAQERKRILKTVLELDVLGSIRNGSFNKMRLFEKLLGVAK</sequence>
<dbReference type="NCBIfam" id="TIGR01470">
    <property type="entry name" value="cysG_Nterm"/>
    <property type="match status" value="1"/>
</dbReference>
<dbReference type="InterPro" id="IPR042518">
    <property type="entry name" value="SirC_C"/>
</dbReference>
<reference evidence="9" key="1">
    <citation type="submission" date="2018-11" db="EMBL/GenBank/DDBJ databases">
        <title>Complete genome sequence of Paenibacillus sp. ML311-T8.</title>
        <authorList>
            <person name="Nam Y.-D."/>
            <person name="Kang J."/>
            <person name="Chung W.-H."/>
            <person name="Park Y.S."/>
        </authorList>
    </citation>
    <scope>NUCLEOTIDE SEQUENCE [LARGE SCALE GENOMIC DNA]</scope>
    <source>
        <strain evidence="9">ML311-T8</strain>
    </source>
</reference>
<dbReference type="UniPathway" id="UPA00262">
    <property type="reaction ID" value="UER00222"/>
</dbReference>